<name>A0A562Q7M1_9PSED</name>
<accession>A0A562Q7M1</accession>
<dbReference type="Proteomes" id="UP000316905">
    <property type="component" value="Unassembled WGS sequence"/>
</dbReference>
<reference evidence="1 2" key="1">
    <citation type="journal article" date="2015" name="Stand. Genomic Sci.">
        <title>Genomic Encyclopedia of Bacterial and Archaeal Type Strains, Phase III: the genomes of soil and plant-associated and newly described type strains.</title>
        <authorList>
            <person name="Whitman W.B."/>
            <person name="Woyke T."/>
            <person name="Klenk H.P."/>
            <person name="Zhou Y."/>
            <person name="Lilburn T.G."/>
            <person name="Beck B.J."/>
            <person name="De Vos P."/>
            <person name="Vandamme P."/>
            <person name="Eisen J.A."/>
            <person name="Garrity G."/>
            <person name="Hugenholtz P."/>
            <person name="Kyrpides N.C."/>
        </authorList>
    </citation>
    <scope>NUCLEOTIDE SEQUENCE [LARGE SCALE GENOMIC DNA]</scope>
    <source>
        <strain evidence="1 2">CGMCC 1.6858</strain>
    </source>
</reference>
<comment type="caution">
    <text evidence="1">The sequence shown here is derived from an EMBL/GenBank/DDBJ whole genome shotgun (WGS) entry which is preliminary data.</text>
</comment>
<sequence length="86" mass="9744">MRLSIVGLVHSNQAGERYFTPLRSGPRCIFYISACLEVQVMCSPSRIELDRQLAIASRRGIHPSAQHSRTIQPELITERSIQRNVP</sequence>
<dbReference type="EMBL" id="VLKY01000010">
    <property type="protein sequence ID" value="TWI52747.1"/>
    <property type="molecule type" value="Genomic_DNA"/>
</dbReference>
<proteinExistence type="predicted"/>
<gene>
    <name evidence="1" type="ORF">IQ22_03123</name>
</gene>
<evidence type="ECO:0000313" key="2">
    <source>
        <dbReference type="Proteomes" id="UP000316905"/>
    </source>
</evidence>
<dbReference type="AlphaFoldDB" id="A0A562Q7M1"/>
<keyword evidence="2" id="KW-1185">Reference proteome</keyword>
<protein>
    <submittedName>
        <fullName evidence="1">Uncharacterized protein</fullName>
    </submittedName>
</protein>
<organism evidence="1 2">
    <name type="scientific">Pseudomonas duriflava</name>
    <dbReference type="NCBI Taxonomy" id="459528"/>
    <lineage>
        <taxon>Bacteria</taxon>
        <taxon>Pseudomonadati</taxon>
        <taxon>Pseudomonadota</taxon>
        <taxon>Gammaproteobacteria</taxon>
        <taxon>Pseudomonadales</taxon>
        <taxon>Pseudomonadaceae</taxon>
        <taxon>Pseudomonas</taxon>
    </lineage>
</organism>
<evidence type="ECO:0000313" key="1">
    <source>
        <dbReference type="EMBL" id="TWI52747.1"/>
    </source>
</evidence>